<evidence type="ECO:0000256" key="4">
    <source>
        <dbReference type="ARBA" id="ARBA00022490"/>
    </source>
</evidence>
<evidence type="ECO:0000256" key="7">
    <source>
        <dbReference type="ARBA" id="ARBA00022741"/>
    </source>
</evidence>
<gene>
    <name evidence="12" type="primary">cysS</name>
    <name evidence="14" type="ORF">Cflav_PD1781</name>
</gene>
<dbReference type="GO" id="GO:0004817">
    <property type="term" value="F:cysteine-tRNA ligase activity"/>
    <property type="evidence" value="ECO:0007669"/>
    <property type="project" value="UniProtKB-UniRule"/>
</dbReference>
<dbReference type="HAMAP" id="MF_00041">
    <property type="entry name" value="Cys_tRNA_synth"/>
    <property type="match status" value="1"/>
</dbReference>
<dbReference type="AlphaFoldDB" id="B9XNQ1"/>
<keyword evidence="5 12" id="KW-0436">Ligase</keyword>
<comment type="catalytic activity">
    <reaction evidence="12">
        <text>tRNA(Cys) + L-cysteine + ATP = L-cysteinyl-tRNA(Cys) + AMP + diphosphate</text>
        <dbReference type="Rhea" id="RHEA:17773"/>
        <dbReference type="Rhea" id="RHEA-COMP:9661"/>
        <dbReference type="Rhea" id="RHEA-COMP:9679"/>
        <dbReference type="ChEBI" id="CHEBI:30616"/>
        <dbReference type="ChEBI" id="CHEBI:33019"/>
        <dbReference type="ChEBI" id="CHEBI:35235"/>
        <dbReference type="ChEBI" id="CHEBI:78442"/>
        <dbReference type="ChEBI" id="CHEBI:78517"/>
        <dbReference type="ChEBI" id="CHEBI:456215"/>
        <dbReference type="EC" id="6.1.1.16"/>
    </reaction>
</comment>
<name>B9XNQ1_PEDPL</name>
<dbReference type="OrthoDB" id="9815130at2"/>
<evidence type="ECO:0000256" key="8">
    <source>
        <dbReference type="ARBA" id="ARBA00022833"/>
    </source>
</evidence>
<dbReference type="InterPro" id="IPR015273">
    <property type="entry name" value="Cys-tRNA-synt_Ia_DALR"/>
</dbReference>
<dbReference type="Gene3D" id="3.40.50.620">
    <property type="entry name" value="HUPs"/>
    <property type="match status" value="1"/>
</dbReference>
<dbReference type="PRINTS" id="PR00983">
    <property type="entry name" value="TRNASYNTHCYS"/>
</dbReference>
<dbReference type="InterPro" id="IPR056411">
    <property type="entry name" value="CysS_C"/>
</dbReference>
<proteinExistence type="inferred from homology"/>
<keyword evidence="9 12" id="KW-0067">ATP-binding</keyword>
<dbReference type="SUPFAM" id="SSF47323">
    <property type="entry name" value="Anticodon-binding domain of a subclass of class I aminoacyl-tRNA synthetases"/>
    <property type="match status" value="1"/>
</dbReference>
<dbReference type="EMBL" id="ABOX02000041">
    <property type="protein sequence ID" value="EEF58591.1"/>
    <property type="molecule type" value="Genomic_DNA"/>
</dbReference>
<feature type="domain" description="Cysteinyl-tRNA synthetase class Ia DALR" evidence="13">
    <location>
        <begin position="359"/>
        <end position="422"/>
    </location>
</feature>
<dbReference type="PANTHER" id="PTHR10890:SF3">
    <property type="entry name" value="CYSTEINE--TRNA LIGASE, CYTOPLASMIC"/>
    <property type="match status" value="1"/>
</dbReference>
<comment type="subcellular location">
    <subcellularLocation>
        <location evidence="1 12">Cytoplasm</location>
    </subcellularLocation>
</comment>
<dbReference type="InterPro" id="IPR009080">
    <property type="entry name" value="tRNAsynth_Ia_anticodon-bd"/>
</dbReference>
<evidence type="ECO:0000256" key="9">
    <source>
        <dbReference type="ARBA" id="ARBA00022840"/>
    </source>
</evidence>
<accession>B9XNQ1</accession>
<dbReference type="GO" id="GO:0005829">
    <property type="term" value="C:cytosol"/>
    <property type="evidence" value="ECO:0007669"/>
    <property type="project" value="TreeGrafter"/>
</dbReference>
<dbReference type="RefSeq" id="WP_007417438.1">
    <property type="nucleotide sequence ID" value="NZ_ABOX02000041.1"/>
</dbReference>
<keyword evidence="6 12" id="KW-0479">Metal-binding</keyword>
<keyword evidence="10 12" id="KW-0648">Protein biosynthesis</keyword>
<dbReference type="InterPro" id="IPR015803">
    <property type="entry name" value="Cys-tRNA-ligase"/>
</dbReference>
<sequence length="471" mass="52407">MALKLFNTLSRSVEEFVPLDPAGKRVGLYCCGPTVHDSAHIGNFRTFVFADLLRRYLEFRGYAVQHVMNITDVEDKIIARVRTANTTLKEYTSKYEAAFFADLKSLGCLPPSNTPRATEFIGEIISLIEKLIERGIAYKAPDGSVYFSIDKYRGCGCTYGQLLKLNFEEMRVGERVKSDEYAKESVADFALWKARVPEDGTVFWPSPWGEGRPGWHIECSAMSMKLLGPSFDLHLGGEDLIFPHHEDEIAQSEGAGLQPSGQRFVKHWMHGAHLLVEGKKMSKRLGNFFVLGDLTAKGFTGREIRYLLLTSHYRETFNFTLDGLQGARTALARIDECLIKLKETAGSTQASADEKMVNAFTQALDKDLNIAGAWGAIFEWVSDTNRHLAENSLTPQQAAAALAAWQKIDAVLGVGANVEAEVPAEIAALLEARQAARKAKDFKRSDAIRDELKAKGWVIEDTPKGPRLKRL</sequence>
<evidence type="ECO:0000256" key="5">
    <source>
        <dbReference type="ARBA" id="ARBA00022598"/>
    </source>
</evidence>
<evidence type="ECO:0000256" key="12">
    <source>
        <dbReference type="HAMAP-Rule" id="MF_00041"/>
    </source>
</evidence>
<dbReference type="Pfam" id="PF09190">
    <property type="entry name" value="DALR_2"/>
    <property type="match status" value="1"/>
</dbReference>
<dbReference type="Gene3D" id="1.20.120.1910">
    <property type="entry name" value="Cysteine-tRNA ligase, C-terminal anti-codon recognition domain"/>
    <property type="match status" value="1"/>
</dbReference>
<feature type="binding site" evidence="12">
    <location>
        <position position="31"/>
    </location>
    <ligand>
        <name>Zn(2+)</name>
        <dbReference type="ChEBI" id="CHEBI:29105"/>
    </ligand>
</feature>
<dbReference type="Proteomes" id="UP000003688">
    <property type="component" value="Unassembled WGS sequence"/>
</dbReference>
<keyword evidence="8 12" id="KW-0862">Zinc</keyword>
<dbReference type="GO" id="GO:0008270">
    <property type="term" value="F:zinc ion binding"/>
    <property type="evidence" value="ECO:0007669"/>
    <property type="project" value="UniProtKB-UniRule"/>
</dbReference>
<evidence type="ECO:0000259" key="13">
    <source>
        <dbReference type="SMART" id="SM00840"/>
    </source>
</evidence>
<dbReference type="PANTHER" id="PTHR10890">
    <property type="entry name" value="CYSTEINYL-TRNA SYNTHETASE"/>
    <property type="match status" value="1"/>
</dbReference>
<comment type="caution">
    <text evidence="14">The sequence shown here is derived from an EMBL/GenBank/DDBJ whole genome shotgun (WGS) entry which is preliminary data.</text>
</comment>
<evidence type="ECO:0000256" key="3">
    <source>
        <dbReference type="ARBA" id="ARBA00011245"/>
    </source>
</evidence>
<keyword evidence="7 12" id="KW-0547">Nucleotide-binding</keyword>
<evidence type="ECO:0000256" key="11">
    <source>
        <dbReference type="ARBA" id="ARBA00023146"/>
    </source>
</evidence>
<dbReference type="NCBIfam" id="TIGR00435">
    <property type="entry name" value="cysS"/>
    <property type="match status" value="1"/>
</dbReference>
<evidence type="ECO:0000256" key="6">
    <source>
        <dbReference type="ARBA" id="ARBA00022723"/>
    </source>
</evidence>
<comment type="subunit">
    <text evidence="3 12">Monomer.</text>
</comment>
<evidence type="ECO:0000256" key="10">
    <source>
        <dbReference type="ARBA" id="ARBA00022917"/>
    </source>
</evidence>
<feature type="binding site" evidence="12">
    <location>
        <position position="283"/>
    </location>
    <ligand>
        <name>ATP</name>
        <dbReference type="ChEBI" id="CHEBI:30616"/>
    </ligand>
</feature>
<dbReference type="InterPro" id="IPR032678">
    <property type="entry name" value="tRNA-synt_1_cat_dom"/>
</dbReference>
<dbReference type="Pfam" id="PF23493">
    <property type="entry name" value="CysS_C"/>
    <property type="match status" value="1"/>
</dbReference>
<dbReference type="GO" id="GO:0005524">
    <property type="term" value="F:ATP binding"/>
    <property type="evidence" value="ECO:0007669"/>
    <property type="project" value="UniProtKB-UniRule"/>
</dbReference>
<dbReference type="SMART" id="SM00840">
    <property type="entry name" value="DALR_2"/>
    <property type="match status" value="1"/>
</dbReference>
<evidence type="ECO:0000313" key="15">
    <source>
        <dbReference type="Proteomes" id="UP000003688"/>
    </source>
</evidence>
<reference evidence="14 15" key="1">
    <citation type="journal article" date="2011" name="J. Bacteriol.">
        <title>Genome sequence of 'Pedosphaera parvula' Ellin514, an aerobic Verrucomicrobial isolate from pasture soil.</title>
        <authorList>
            <person name="Kant R."/>
            <person name="van Passel M.W."/>
            <person name="Sangwan P."/>
            <person name="Palva A."/>
            <person name="Lucas S."/>
            <person name="Copeland A."/>
            <person name="Lapidus A."/>
            <person name="Glavina Del Rio T."/>
            <person name="Dalin E."/>
            <person name="Tice H."/>
            <person name="Bruce D."/>
            <person name="Goodwin L."/>
            <person name="Pitluck S."/>
            <person name="Chertkov O."/>
            <person name="Larimer F.W."/>
            <person name="Land M.L."/>
            <person name="Hauser L."/>
            <person name="Brettin T.S."/>
            <person name="Detter J.C."/>
            <person name="Han S."/>
            <person name="de Vos W.M."/>
            <person name="Janssen P.H."/>
            <person name="Smidt H."/>
        </authorList>
    </citation>
    <scope>NUCLEOTIDE SEQUENCE [LARGE SCALE GENOMIC DNA]</scope>
    <source>
        <strain evidence="14 15">Ellin514</strain>
    </source>
</reference>
<organism evidence="14 15">
    <name type="scientific">Pedosphaera parvula (strain Ellin514)</name>
    <dbReference type="NCBI Taxonomy" id="320771"/>
    <lineage>
        <taxon>Bacteria</taxon>
        <taxon>Pseudomonadati</taxon>
        <taxon>Verrucomicrobiota</taxon>
        <taxon>Pedosphaerae</taxon>
        <taxon>Pedosphaerales</taxon>
        <taxon>Pedosphaeraceae</taxon>
        <taxon>Pedosphaera</taxon>
    </lineage>
</organism>
<evidence type="ECO:0000256" key="1">
    <source>
        <dbReference type="ARBA" id="ARBA00004496"/>
    </source>
</evidence>
<dbReference type="SUPFAM" id="SSF52374">
    <property type="entry name" value="Nucleotidylyl transferase"/>
    <property type="match status" value="1"/>
</dbReference>
<dbReference type="STRING" id="320771.Cflav_PD1781"/>
<dbReference type="CDD" id="cd00672">
    <property type="entry name" value="CysRS_core"/>
    <property type="match status" value="1"/>
</dbReference>
<keyword evidence="11 12" id="KW-0030">Aminoacyl-tRNA synthetase</keyword>
<evidence type="ECO:0000313" key="14">
    <source>
        <dbReference type="EMBL" id="EEF58591.1"/>
    </source>
</evidence>
<comment type="caution">
    <text evidence="12">Lacks conserved residue(s) required for the propagation of feature annotation.</text>
</comment>
<feature type="binding site" evidence="12">
    <location>
        <position position="244"/>
    </location>
    <ligand>
        <name>Zn(2+)</name>
        <dbReference type="ChEBI" id="CHEBI:29105"/>
    </ligand>
</feature>
<dbReference type="Pfam" id="PF01406">
    <property type="entry name" value="tRNA-synt_1e"/>
    <property type="match status" value="1"/>
</dbReference>
<feature type="binding site" evidence="12">
    <location>
        <position position="248"/>
    </location>
    <ligand>
        <name>Zn(2+)</name>
        <dbReference type="ChEBI" id="CHEBI:29105"/>
    </ligand>
</feature>
<dbReference type="EC" id="6.1.1.16" evidence="12"/>
<comment type="cofactor">
    <cofactor evidence="12">
        <name>Zn(2+)</name>
        <dbReference type="ChEBI" id="CHEBI:29105"/>
    </cofactor>
    <text evidence="12">Binds 1 zinc ion per subunit.</text>
</comment>
<dbReference type="GO" id="GO:0006423">
    <property type="term" value="P:cysteinyl-tRNA aminoacylation"/>
    <property type="evidence" value="ECO:0007669"/>
    <property type="project" value="UniProtKB-UniRule"/>
</dbReference>
<feature type="binding site" evidence="12">
    <location>
        <position position="219"/>
    </location>
    <ligand>
        <name>Zn(2+)</name>
        <dbReference type="ChEBI" id="CHEBI:29105"/>
    </ligand>
</feature>
<protein>
    <recommendedName>
        <fullName evidence="12">Cysteine--tRNA ligase</fullName>
        <ecNumber evidence="12">6.1.1.16</ecNumber>
    </recommendedName>
    <alternativeName>
        <fullName evidence="12">Cysteinyl-tRNA synthetase</fullName>
        <shortName evidence="12">CysRS</shortName>
    </alternativeName>
</protein>
<keyword evidence="4 12" id="KW-0963">Cytoplasm</keyword>
<dbReference type="InterPro" id="IPR024909">
    <property type="entry name" value="Cys-tRNA/MSH_ligase"/>
</dbReference>
<comment type="similarity">
    <text evidence="2 12">Belongs to the class-I aminoacyl-tRNA synthetase family.</text>
</comment>
<evidence type="ECO:0000256" key="2">
    <source>
        <dbReference type="ARBA" id="ARBA00005594"/>
    </source>
</evidence>
<dbReference type="InterPro" id="IPR014729">
    <property type="entry name" value="Rossmann-like_a/b/a_fold"/>
</dbReference>
<keyword evidence="15" id="KW-1185">Reference proteome</keyword>
<feature type="short sequence motif" description="'HIGH' region" evidence="12">
    <location>
        <begin position="33"/>
        <end position="43"/>
    </location>
</feature>